<evidence type="ECO:0000313" key="3">
    <source>
        <dbReference type="Proteomes" id="UP000633365"/>
    </source>
</evidence>
<dbReference type="InterPro" id="IPR053907">
    <property type="entry name" value="DUF6935"/>
</dbReference>
<protein>
    <recommendedName>
        <fullName evidence="1">DUF6935 domain-containing protein</fullName>
    </recommendedName>
</protein>
<proteinExistence type="predicted"/>
<organism evidence="2 3">
    <name type="scientific">Ruminococcus difficilis</name>
    <dbReference type="NCBI Taxonomy" id="2763069"/>
    <lineage>
        <taxon>Bacteria</taxon>
        <taxon>Bacillati</taxon>
        <taxon>Bacillota</taxon>
        <taxon>Clostridia</taxon>
        <taxon>Eubacteriales</taxon>
        <taxon>Oscillospiraceae</taxon>
        <taxon>Ruminococcus</taxon>
    </lineage>
</organism>
<gene>
    <name evidence="2" type="ORF">JKK62_16195</name>
</gene>
<dbReference type="AlphaFoldDB" id="A0A935C4C0"/>
<reference evidence="2" key="1">
    <citation type="submission" date="2021-01" db="EMBL/GenBank/DDBJ databases">
        <title>Genome public.</title>
        <authorList>
            <person name="Liu C."/>
            <person name="Sun Q."/>
        </authorList>
    </citation>
    <scope>NUCLEOTIDE SEQUENCE</scope>
    <source>
        <strain evidence="2">M6</strain>
    </source>
</reference>
<name>A0A935C4C0_9FIRM</name>
<accession>A0A935C4C0</accession>
<evidence type="ECO:0000313" key="2">
    <source>
        <dbReference type="EMBL" id="MBK6090165.1"/>
    </source>
</evidence>
<evidence type="ECO:0000259" key="1">
    <source>
        <dbReference type="Pfam" id="PF22043"/>
    </source>
</evidence>
<dbReference type="Proteomes" id="UP000633365">
    <property type="component" value="Unassembled WGS sequence"/>
</dbReference>
<feature type="domain" description="DUF6935" evidence="1">
    <location>
        <begin position="31"/>
        <end position="179"/>
    </location>
</feature>
<comment type="caution">
    <text evidence="2">The sequence shown here is derived from an EMBL/GenBank/DDBJ whole genome shotgun (WGS) entry which is preliminary data.</text>
</comment>
<sequence length="185" mass="20861">MGLFDNLRQQAPKAANTAQSGSKTVTVTFTRLPETFEEFAAMPQAALGTPFDTAAMTILALCFYPGDKELSLRMLDFLRGPRPLSGYDKSFIADRFRDSDYVPRSYFEGATPQNDYLPAEPYRVTVSENPYSYQNQGYATLYIRSGGADNPRSVQLRLAKDGKWYLWEQFVLVGIRQPESSNPWA</sequence>
<dbReference type="EMBL" id="JAEQMG010000181">
    <property type="protein sequence ID" value="MBK6090165.1"/>
    <property type="molecule type" value="Genomic_DNA"/>
</dbReference>
<dbReference type="Pfam" id="PF22043">
    <property type="entry name" value="DUF6935"/>
    <property type="match status" value="1"/>
</dbReference>
<dbReference type="RefSeq" id="WP_201428839.1">
    <property type="nucleotide sequence ID" value="NZ_JAEQMG010000181.1"/>
</dbReference>
<keyword evidence="3" id="KW-1185">Reference proteome</keyword>